<organism evidence="2">
    <name type="scientific">uncultured Caudovirales phage</name>
    <dbReference type="NCBI Taxonomy" id="2100421"/>
    <lineage>
        <taxon>Viruses</taxon>
        <taxon>Duplodnaviria</taxon>
        <taxon>Heunggongvirae</taxon>
        <taxon>Uroviricota</taxon>
        <taxon>Caudoviricetes</taxon>
        <taxon>Peduoviridae</taxon>
        <taxon>Maltschvirus</taxon>
        <taxon>Maltschvirus maltsch</taxon>
    </lineage>
</organism>
<proteinExistence type="predicted"/>
<gene>
    <name evidence="2" type="ORF">UFOVP382_36</name>
</gene>
<evidence type="ECO:0000256" key="1">
    <source>
        <dbReference type="SAM" id="MobiDB-lite"/>
    </source>
</evidence>
<dbReference type="EMBL" id="LR798319">
    <property type="protein sequence ID" value="CAB5223378.1"/>
    <property type="molecule type" value="Genomic_DNA"/>
</dbReference>
<feature type="region of interest" description="Disordered" evidence="1">
    <location>
        <begin position="1"/>
        <end position="26"/>
    </location>
</feature>
<accession>A0A6J7X2L6</accession>
<name>A0A6J7X2L6_9CAUD</name>
<sequence>MSNIKLVPQPPQIVEEEPKKRRKKNQLASVWNPDFKYKPGGTAMDLARKFEKIRRDMHKETAEEETKAVLGRVK</sequence>
<protein>
    <submittedName>
        <fullName evidence="2">Uncharacterized protein</fullName>
    </submittedName>
</protein>
<reference evidence="2" key="1">
    <citation type="submission" date="2020-05" db="EMBL/GenBank/DDBJ databases">
        <authorList>
            <person name="Chiriac C."/>
            <person name="Salcher M."/>
            <person name="Ghai R."/>
            <person name="Kavagutti S V."/>
        </authorList>
    </citation>
    <scope>NUCLEOTIDE SEQUENCE</scope>
</reference>
<evidence type="ECO:0000313" key="2">
    <source>
        <dbReference type="EMBL" id="CAB5223378.1"/>
    </source>
</evidence>